<proteinExistence type="predicted"/>
<dbReference type="HOGENOM" id="CLU_980311_0_0_1"/>
<dbReference type="PANTHER" id="PTHR35910:SF6">
    <property type="entry name" value="2EXR DOMAIN-CONTAINING PROTEIN"/>
    <property type="match status" value="1"/>
</dbReference>
<protein>
    <recommendedName>
        <fullName evidence="1">2EXR domain-containing protein</fullName>
    </recommendedName>
</protein>
<dbReference type="OrthoDB" id="3513892at2759"/>
<dbReference type="AlphaFoldDB" id="K1X3K5"/>
<sequence>MSSPVSKVLVSKAKPKLRVKLTVSPKYKRSTKTVAVTPKNKGKGKELEVPEGTFTEFTVFLNLPPELQLEIWKLVIGDVQGRIVTLKDSPVPAFLHVCSTSRKQALKSGYDINVRNMQQGRMYNPVPINLDLVSRSADELAVFINPNTDIFFLGRTGFPSQIEYHINAFHTLLCLKVEKSMLQPVQRLALTISEVLQIWHTLCFHCFLLQNFEGLFPNLNELIIIIRPGTLGSGFDDLYEVETSDLELVNNVMTDIRNTFKCAKEEGHVKGVKLTFMRMETFVR</sequence>
<dbReference type="PANTHER" id="PTHR35910">
    <property type="entry name" value="2EXR DOMAIN-CONTAINING PROTEIN"/>
    <property type="match status" value="1"/>
</dbReference>
<dbReference type="EMBL" id="JH921431">
    <property type="protein sequence ID" value="EKD19587.1"/>
    <property type="molecule type" value="Genomic_DNA"/>
</dbReference>
<keyword evidence="3" id="KW-1185">Reference proteome</keyword>
<dbReference type="InterPro" id="IPR045518">
    <property type="entry name" value="2EXR"/>
</dbReference>
<dbReference type="GeneID" id="18758759"/>
<accession>K1X3K5</accession>
<dbReference type="RefSeq" id="XP_007290713.1">
    <property type="nucleotide sequence ID" value="XM_007290651.1"/>
</dbReference>
<evidence type="ECO:0000313" key="2">
    <source>
        <dbReference type="EMBL" id="EKD19587.1"/>
    </source>
</evidence>
<evidence type="ECO:0000259" key="1">
    <source>
        <dbReference type="Pfam" id="PF20150"/>
    </source>
</evidence>
<dbReference type="Proteomes" id="UP000006753">
    <property type="component" value="Unassembled WGS sequence"/>
</dbReference>
<dbReference type="KEGG" id="mbe:MBM_02824"/>
<feature type="domain" description="2EXR" evidence="1">
    <location>
        <begin position="57"/>
        <end position="150"/>
    </location>
</feature>
<gene>
    <name evidence="2" type="ORF">MBM_02824</name>
</gene>
<reference evidence="2 3" key="1">
    <citation type="journal article" date="2012" name="BMC Genomics">
        <title>Sequencing the genome of Marssonina brunnea reveals fungus-poplar co-evolution.</title>
        <authorList>
            <person name="Zhu S."/>
            <person name="Cao Y.-Z."/>
            <person name="Jiang C."/>
            <person name="Tan B.-Y."/>
            <person name="Wang Z."/>
            <person name="Feng S."/>
            <person name="Zhang L."/>
            <person name="Su X.-H."/>
            <person name="Brejova B."/>
            <person name="Vinar T."/>
            <person name="Xu M."/>
            <person name="Wang M.-X."/>
            <person name="Zhang S.-G."/>
            <person name="Huang M.-R."/>
            <person name="Wu R."/>
            <person name="Zhou Y."/>
        </authorList>
    </citation>
    <scope>NUCLEOTIDE SEQUENCE [LARGE SCALE GENOMIC DNA]</scope>
    <source>
        <strain evidence="2 3">MB_m1</strain>
    </source>
</reference>
<organism evidence="2 3">
    <name type="scientific">Marssonina brunnea f. sp. multigermtubi (strain MB_m1)</name>
    <name type="common">Marssonina leaf spot fungus</name>
    <dbReference type="NCBI Taxonomy" id="1072389"/>
    <lineage>
        <taxon>Eukaryota</taxon>
        <taxon>Fungi</taxon>
        <taxon>Dikarya</taxon>
        <taxon>Ascomycota</taxon>
        <taxon>Pezizomycotina</taxon>
        <taxon>Leotiomycetes</taxon>
        <taxon>Helotiales</taxon>
        <taxon>Drepanopezizaceae</taxon>
        <taxon>Drepanopeziza</taxon>
    </lineage>
</organism>
<name>K1X3K5_MARBU</name>
<dbReference type="Pfam" id="PF20150">
    <property type="entry name" value="2EXR"/>
    <property type="match status" value="1"/>
</dbReference>
<evidence type="ECO:0000313" key="3">
    <source>
        <dbReference type="Proteomes" id="UP000006753"/>
    </source>
</evidence>
<dbReference type="InParanoid" id="K1X3K5"/>